<name>A0A7J8Z6G5_9ROSI</name>
<organism evidence="1 2">
    <name type="scientific">Gossypium laxum</name>
    <dbReference type="NCBI Taxonomy" id="34288"/>
    <lineage>
        <taxon>Eukaryota</taxon>
        <taxon>Viridiplantae</taxon>
        <taxon>Streptophyta</taxon>
        <taxon>Embryophyta</taxon>
        <taxon>Tracheophyta</taxon>
        <taxon>Spermatophyta</taxon>
        <taxon>Magnoliopsida</taxon>
        <taxon>eudicotyledons</taxon>
        <taxon>Gunneridae</taxon>
        <taxon>Pentapetalae</taxon>
        <taxon>rosids</taxon>
        <taxon>malvids</taxon>
        <taxon>Malvales</taxon>
        <taxon>Malvaceae</taxon>
        <taxon>Malvoideae</taxon>
        <taxon>Gossypium</taxon>
    </lineage>
</organism>
<sequence>MGGEMTGSVIISKSTLHGGVTSPFTAEALGLLSSSSIGQEHETNQLAHTIASESLKKGVEVYLVGALPDFVGISQGLGTHQEFESD</sequence>
<accession>A0A7J8Z6G5</accession>
<dbReference type="EMBL" id="JABEZV010000003">
    <property type="protein sequence ID" value="MBA0707413.1"/>
    <property type="molecule type" value="Genomic_DNA"/>
</dbReference>
<comment type="caution">
    <text evidence="1">The sequence shown here is derived from an EMBL/GenBank/DDBJ whole genome shotgun (WGS) entry which is preliminary data.</text>
</comment>
<evidence type="ECO:0000313" key="1">
    <source>
        <dbReference type="EMBL" id="MBA0707413.1"/>
    </source>
</evidence>
<dbReference type="AlphaFoldDB" id="A0A7J8Z6G5"/>
<protein>
    <submittedName>
        <fullName evidence="1">Uncharacterized protein</fullName>
    </submittedName>
</protein>
<proteinExistence type="predicted"/>
<gene>
    <name evidence="1" type="ORF">Golax_019460</name>
</gene>
<reference evidence="1 2" key="1">
    <citation type="journal article" date="2019" name="Genome Biol. Evol.">
        <title>Insights into the evolution of the New World diploid cottons (Gossypium, subgenus Houzingenia) based on genome sequencing.</title>
        <authorList>
            <person name="Grover C.E."/>
            <person name="Arick M.A. 2nd"/>
            <person name="Thrash A."/>
            <person name="Conover J.L."/>
            <person name="Sanders W.S."/>
            <person name="Peterson D.G."/>
            <person name="Frelichowski J.E."/>
            <person name="Scheffler J.A."/>
            <person name="Scheffler B.E."/>
            <person name="Wendel J.F."/>
        </authorList>
    </citation>
    <scope>NUCLEOTIDE SEQUENCE [LARGE SCALE GENOMIC DNA]</scope>
    <source>
        <strain evidence="1">4</strain>
        <tissue evidence="1">Leaf</tissue>
    </source>
</reference>
<keyword evidence="2" id="KW-1185">Reference proteome</keyword>
<evidence type="ECO:0000313" key="2">
    <source>
        <dbReference type="Proteomes" id="UP000593574"/>
    </source>
</evidence>
<dbReference type="Proteomes" id="UP000593574">
    <property type="component" value="Unassembled WGS sequence"/>
</dbReference>